<keyword evidence="1" id="KW-0812">Transmembrane</keyword>
<dbReference type="Proteomes" id="UP000320580">
    <property type="component" value="Chromosome"/>
</dbReference>
<evidence type="ECO:0000313" key="3">
    <source>
        <dbReference type="Proteomes" id="UP000320580"/>
    </source>
</evidence>
<gene>
    <name evidence="2" type="ORF">FQU76_12955</name>
</gene>
<dbReference type="KEGG" id="sqz:FQU76_12955"/>
<accession>A0A5B8IGH1</accession>
<dbReference type="EMBL" id="CP042266">
    <property type="protein sequence ID" value="QDY77272.1"/>
    <property type="molecule type" value="Genomic_DNA"/>
</dbReference>
<feature type="transmembrane region" description="Helical" evidence="1">
    <location>
        <begin position="46"/>
        <end position="67"/>
    </location>
</feature>
<keyword evidence="1" id="KW-1133">Transmembrane helix</keyword>
<organism evidence="2 3">
    <name type="scientific">Streptomyces qinzhouensis</name>
    <dbReference type="NCBI Taxonomy" id="2599401"/>
    <lineage>
        <taxon>Bacteria</taxon>
        <taxon>Bacillati</taxon>
        <taxon>Actinomycetota</taxon>
        <taxon>Actinomycetes</taxon>
        <taxon>Kitasatosporales</taxon>
        <taxon>Streptomycetaceae</taxon>
        <taxon>Streptomyces</taxon>
    </lineage>
</organism>
<keyword evidence="1" id="KW-0472">Membrane</keyword>
<protein>
    <submittedName>
        <fullName evidence="2">Uncharacterized protein</fullName>
    </submittedName>
</protein>
<dbReference type="RefSeq" id="WP_146480610.1">
    <property type="nucleotide sequence ID" value="NZ_CP042266.1"/>
</dbReference>
<proteinExistence type="predicted"/>
<feature type="transmembrane region" description="Helical" evidence="1">
    <location>
        <begin position="20"/>
        <end position="40"/>
    </location>
</feature>
<reference evidence="2 3" key="1">
    <citation type="submission" date="2019-07" db="EMBL/GenBank/DDBJ databases">
        <authorList>
            <person name="Zhu P."/>
        </authorList>
    </citation>
    <scope>NUCLEOTIDE SEQUENCE [LARGE SCALE GENOMIC DNA]</scope>
    <source>
        <strain evidence="2 3">SSL-25</strain>
    </source>
</reference>
<evidence type="ECO:0000313" key="2">
    <source>
        <dbReference type="EMBL" id="QDY77272.1"/>
    </source>
</evidence>
<evidence type="ECO:0000256" key="1">
    <source>
        <dbReference type="SAM" id="Phobius"/>
    </source>
</evidence>
<dbReference type="AlphaFoldDB" id="A0A5B8IGH1"/>
<name>A0A5B8IGH1_9ACTN</name>
<keyword evidence="3" id="KW-1185">Reference proteome</keyword>
<sequence>MALTHRSVATLPRRPSTPGASALVAGAIGLLFTAVAAAGAAWGPAALTGVLTAIAACAVAVLAGYSLSGSV</sequence>
<dbReference type="OrthoDB" id="9993359at2"/>